<feature type="region of interest" description="Disordered" evidence="1">
    <location>
        <begin position="218"/>
        <end position="239"/>
    </location>
</feature>
<proteinExistence type="predicted"/>
<evidence type="ECO:0000313" key="2">
    <source>
        <dbReference type="EMBL" id="KAK4141078.1"/>
    </source>
</evidence>
<feature type="non-terminal residue" evidence="2">
    <location>
        <position position="316"/>
    </location>
</feature>
<keyword evidence="3" id="KW-1185">Reference proteome</keyword>
<evidence type="ECO:0000256" key="1">
    <source>
        <dbReference type="SAM" id="MobiDB-lite"/>
    </source>
</evidence>
<organism evidence="2 3">
    <name type="scientific">Dichotomopilus funicola</name>
    <dbReference type="NCBI Taxonomy" id="1934379"/>
    <lineage>
        <taxon>Eukaryota</taxon>
        <taxon>Fungi</taxon>
        <taxon>Dikarya</taxon>
        <taxon>Ascomycota</taxon>
        <taxon>Pezizomycotina</taxon>
        <taxon>Sordariomycetes</taxon>
        <taxon>Sordariomycetidae</taxon>
        <taxon>Sordariales</taxon>
        <taxon>Chaetomiaceae</taxon>
        <taxon>Dichotomopilus</taxon>
    </lineage>
</organism>
<feature type="region of interest" description="Disordered" evidence="1">
    <location>
        <begin position="143"/>
        <end position="200"/>
    </location>
</feature>
<accession>A0AAN6UXM3</accession>
<comment type="caution">
    <text evidence="2">The sequence shown here is derived from an EMBL/GenBank/DDBJ whole genome shotgun (WGS) entry which is preliminary data.</text>
</comment>
<gene>
    <name evidence="2" type="ORF">C8A04DRAFT_14414</name>
</gene>
<dbReference type="GeneID" id="87814698"/>
<dbReference type="RefSeq" id="XP_062634449.1">
    <property type="nucleotide sequence ID" value="XM_062778085.1"/>
</dbReference>
<name>A0AAN6UXM3_9PEZI</name>
<feature type="region of interest" description="Disordered" evidence="1">
    <location>
        <begin position="271"/>
        <end position="316"/>
    </location>
</feature>
<dbReference type="Proteomes" id="UP001302676">
    <property type="component" value="Unassembled WGS sequence"/>
</dbReference>
<reference evidence="2" key="1">
    <citation type="journal article" date="2023" name="Mol. Phylogenet. Evol.">
        <title>Genome-scale phylogeny and comparative genomics of the fungal order Sordariales.</title>
        <authorList>
            <person name="Hensen N."/>
            <person name="Bonometti L."/>
            <person name="Westerberg I."/>
            <person name="Brannstrom I.O."/>
            <person name="Guillou S."/>
            <person name="Cros-Aarteil S."/>
            <person name="Calhoun S."/>
            <person name="Haridas S."/>
            <person name="Kuo A."/>
            <person name="Mondo S."/>
            <person name="Pangilinan J."/>
            <person name="Riley R."/>
            <person name="LaButti K."/>
            <person name="Andreopoulos B."/>
            <person name="Lipzen A."/>
            <person name="Chen C."/>
            <person name="Yan M."/>
            <person name="Daum C."/>
            <person name="Ng V."/>
            <person name="Clum A."/>
            <person name="Steindorff A."/>
            <person name="Ohm R.A."/>
            <person name="Martin F."/>
            <person name="Silar P."/>
            <person name="Natvig D.O."/>
            <person name="Lalanne C."/>
            <person name="Gautier V."/>
            <person name="Ament-Velasquez S.L."/>
            <person name="Kruys A."/>
            <person name="Hutchinson M.I."/>
            <person name="Powell A.J."/>
            <person name="Barry K."/>
            <person name="Miller A.N."/>
            <person name="Grigoriev I.V."/>
            <person name="Debuchy R."/>
            <person name="Gladieux P."/>
            <person name="Hiltunen Thoren M."/>
            <person name="Johannesson H."/>
        </authorList>
    </citation>
    <scope>NUCLEOTIDE SEQUENCE</scope>
    <source>
        <strain evidence="2">CBS 141.50</strain>
    </source>
</reference>
<evidence type="ECO:0000313" key="3">
    <source>
        <dbReference type="Proteomes" id="UP001302676"/>
    </source>
</evidence>
<protein>
    <submittedName>
        <fullName evidence="2">Uncharacterized protein</fullName>
    </submittedName>
</protein>
<dbReference type="AlphaFoldDB" id="A0AAN6UXM3"/>
<dbReference type="EMBL" id="MU853618">
    <property type="protein sequence ID" value="KAK4141078.1"/>
    <property type="molecule type" value="Genomic_DNA"/>
</dbReference>
<feature type="region of interest" description="Disordered" evidence="1">
    <location>
        <begin position="22"/>
        <end position="54"/>
    </location>
</feature>
<sequence>MTNPPDEIQRFRHELFLSSTKTKLQRTYSHRGRSSRTPALPPLKPKRDEFSISKPRPVCVGDPNTWEITTPSSPFTNEKAVGGRNEAVDQEHGINEHGAAPIDDFDGVDSSYALVFNDHGTFLRSYLETKKLLYLTEAVLSPLSPPRSSGANLDTHGHVGDEANEDNEDDDDLMVYSKLPLGYNPKHDRRTGNGTRSLRKRPFLIFNRTEARGYKQLRDSPQGERTLPALRSHPGDGFSGREVRLKGSNLLTRSGRQALINPHVGSLDLVQSKEQPVKQKRQAHRATFEDNSFVSAPRKKVRRPLAPKDANRPPEP</sequence>
<reference evidence="2" key="2">
    <citation type="submission" date="2023-05" db="EMBL/GenBank/DDBJ databases">
        <authorList>
            <consortium name="Lawrence Berkeley National Laboratory"/>
            <person name="Steindorff A."/>
            <person name="Hensen N."/>
            <person name="Bonometti L."/>
            <person name="Westerberg I."/>
            <person name="Brannstrom I.O."/>
            <person name="Guillou S."/>
            <person name="Cros-Aarteil S."/>
            <person name="Calhoun S."/>
            <person name="Haridas S."/>
            <person name="Kuo A."/>
            <person name="Mondo S."/>
            <person name="Pangilinan J."/>
            <person name="Riley R."/>
            <person name="Labutti K."/>
            <person name="Andreopoulos B."/>
            <person name="Lipzen A."/>
            <person name="Chen C."/>
            <person name="Yanf M."/>
            <person name="Daum C."/>
            <person name="Ng V."/>
            <person name="Clum A."/>
            <person name="Ohm R."/>
            <person name="Martin F."/>
            <person name="Silar P."/>
            <person name="Natvig D."/>
            <person name="Lalanne C."/>
            <person name="Gautier V."/>
            <person name="Ament-Velasquez S.L."/>
            <person name="Kruys A."/>
            <person name="Hutchinson M.I."/>
            <person name="Powell A.J."/>
            <person name="Barry K."/>
            <person name="Miller A.N."/>
            <person name="Grigoriev I.V."/>
            <person name="Debuchy R."/>
            <person name="Gladieux P."/>
            <person name="Thoren M.H."/>
            <person name="Johannesson H."/>
        </authorList>
    </citation>
    <scope>NUCLEOTIDE SEQUENCE</scope>
    <source>
        <strain evidence="2">CBS 141.50</strain>
    </source>
</reference>
<feature type="compositionally biased region" description="Acidic residues" evidence="1">
    <location>
        <begin position="162"/>
        <end position="173"/>
    </location>
</feature>